<feature type="compositionally biased region" description="Polar residues" evidence="1">
    <location>
        <begin position="29"/>
        <end position="48"/>
    </location>
</feature>
<keyword evidence="3" id="KW-1185">Reference proteome</keyword>
<dbReference type="EMBL" id="VSRR010000514">
    <property type="protein sequence ID" value="MPC16519.1"/>
    <property type="molecule type" value="Genomic_DNA"/>
</dbReference>
<feature type="compositionally biased region" description="Basic and acidic residues" evidence="1">
    <location>
        <begin position="14"/>
        <end position="25"/>
    </location>
</feature>
<reference evidence="2 3" key="1">
    <citation type="submission" date="2019-05" db="EMBL/GenBank/DDBJ databases">
        <title>Another draft genome of Portunus trituberculatus and its Hox gene families provides insights of decapod evolution.</title>
        <authorList>
            <person name="Jeong J.-H."/>
            <person name="Song I."/>
            <person name="Kim S."/>
            <person name="Choi T."/>
            <person name="Kim D."/>
            <person name="Ryu S."/>
            <person name="Kim W."/>
        </authorList>
    </citation>
    <scope>NUCLEOTIDE SEQUENCE [LARGE SCALE GENOMIC DNA]</scope>
    <source>
        <tissue evidence="2">Muscle</tissue>
    </source>
</reference>
<proteinExistence type="predicted"/>
<evidence type="ECO:0000256" key="1">
    <source>
        <dbReference type="SAM" id="MobiDB-lite"/>
    </source>
</evidence>
<evidence type="ECO:0000313" key="2">
    <source>
        <dbReference type="EMBL" id="MPC16519.1"/>
    </source>
</evidence>
<feature type="region of interest" description="Disordered" evidence="1">
    <location>
        <begin position="1"/>
        <end position="93"/>
    </location>
</feature>
<comment type="caution">
    <text evidence="2">The sequence shown here is derived from an EMBL/GenBank/DDBJ whole genome shotgun (WGS) entry which is preliminary data.</text>
</comment>
<evidence type="ECO:0000313" key="3">
    <source>
        <dbReference type="Proteomes" id="UP000324222"/>
    </source>
</evidence>
<organism evidence="2 3">
    <name type="scientific">Portunus trituberculatus</name>
    <name type="common">Swimming crab</name>
    <name type="synonym">Neptunus trituberculatus</name>
    <dbReference type="NCBI Taxonomy" id="210409"/>
    <lineage>
        <taxon>Eukaryota</taxon>
        <taxon>Metazoa</taxon>
        <taxon>Ecdysozoa</taxon>
        <taxon>Arthropoda</taxon>
        <taxon>Crustacea</taxon>
        <taxon>Multicrustacea</taxon>
        <taxon>Malacostraca</taxon>
        <taxon>Eumalacostraca</taxon>
        <taxon>Eucarida</taxon>
        <taxon>Decapoda</taxon>
        <taxon>Pleocyemata</taxon>
        <taxon>Brachyura</taxon>
        <taxon>Eubrachyura</taxon>
        <taxon>Portunoidea</taxon>
        <taxon>Portunidae</taxon>
        <taxon>Portuninae</taxon>
        <taxon>Portunus</taxon>
    </lineage>
</organism>
<gene>
    <name evidence="2" type="ORF">E2C01_009346</name>
</gene>
<dbReference type="AlphaFoldDB" id="A0A5B7D4A9"/>
<protein>
    <submittedName>
        <fullName evidence="2">Uncharacterized protein</fullName>
    </submittedName>
</protein>
<name>A0A5B7D4A9_PORTR</name>
<accession>A0A5B7D4A9</accession>
<dbReference type="Proteomes" id="UP000324222">
    <property type="component" value="Unassembled WGS sequence"/>
</dbReference>
<feature type="compositionally biased region" description="Basic residues" evidence="1">
    <location>
        <begin position="76"/>
        <end position="87"/>
    </location>
</feature>
<sequence length="121" mass="13383">MTPPLPVILSPHYKAQEKRSSHTDKVQLQFPSSRQGTKPTNFLQSCESATLAEGNRDHPPPVTSRATLGHREARESHHHHHHHHHRAGPAVPPPPRAAPLLLAEEEEVVVVVVVAVILIFT</sequence>